<dbReference type="Gene3D" id="1.10.3210.10">
    <property type="entry name" value="Hypothetical protein af1432"/>
    <property type="match status" value="1"/>
</dbReference>
<dbReference type="PANTHER" id="PTHR43155">
    <property type="entry name" value="CYCLIC DI-GMP PHOSPHODIESTERASE PA4108-RELATED"/>
    <property type="match status" value="1"/>
</dbReference>
<dbReference type="SUPFAM" id="SSF55073">
    <property type="entry name" value="Nucleotide cyclase"/>
    <property type="match status" value="1"/>
</dbReference>
<dbReference type="PROSITE" id="PS50887">
    <property type="entry name" value="GGDEF"/>
    <property type="match status" value="1"/>
</dbReference>
<feature type="domain" description="HD-GYP" evidence="3">
    <location>
        <begin position="429"/>
        <end position="611"/>
    </location>
</feature>
<dbReference type="InterPro" id="IPR000160">
    <property type="entry name" value="GGDEF_dom"/>
</dbReference>
<dbReference type="Proteomes" id="UP000014155">
    <property type="component" value="Unassembled WGS sequence"/>
</dbReference>
<evidence type="ECO:0000259" key="3">
    <source>
        <dbReference type="PROSITE" id="PS51832"/>
    </source>
</evidence>
<dbReference type="Pfam" id="PF13487">
    <property type="entry name" value="HD_5"/>
    <property type="match status" value="1"/>
</dbReference>
<proteinExistence type="predicted"/>
<name>S0FN21_RUMCE</name>
<dbReference type="PATRIC" id="fig|1195236.3.peg.4625"/>
<feature type="domain" description="GGDEF" evidence="2">
    <location>
        <begin position="207"/>
        <end position="339"/>
    </location>
</feature>
<dbReference type="NCBIfam" id="TIGR00254">
    <property type="entry name" value="GGDEF"/>
    <property type="match status" value="1"/>
</dbReference>
<dbReference type="InterPro" id="IPR029787">
    <property type="entry name" value="Nucleotide_cyclase"/>
</dbReference>
<reference evidence="4 5" key="1">
    <citation type="journal article" date="2013" name="Genome Announc.">
        <title>Draft Genome Sequence of the Cellulolytic, Mesophilic, Anaerobic Bacterium Clostridium termitidis Strain CT1112 (DSM 5398).</title>
        <authorList>
            <person name="Lal S."/>
            <person name="Ramachandran U."/>
            <person name="Zhang X."/>
            <person name="Munir R."/>
            <person name="Sparling R."/>
            <person name="Levin D.B."/>
        </authorList>
    </citation>
    <scope>NUCLEOTIDE SEQUENCE [LARGE SCALE GENOMIC DNA]</scope>
    <source>
        <strain evidence="4 5">CT1112</strain>
    </source>
</reference>
<evidence type="ECO:0000256" key="1">
    <source>
        <dbReference type="SAM" id="Coils"/>
    </source>
</evidence>
<dbReference type="SMART" id="SM00267">
    <property type="entry name" value="GGDEF"/>
    <property type="match status" value="1"/>
</dbReference>
<dbReference type="eggNOG" id="COG2206">
    <property type="taxonomic scope" value="Bacteria"/>
</dbReference>
<evidence type="ECO:0000313" key="4">
    <source>
        <dbReference type="EMBL" id="EMS69873.1"/>
    </source>
</evidence>
<feature type="coiled-coil region" evidence="1">
    <location>
        <begin position="14"/>
        <end position="48"/>
    </location>
</feature>
<accession>S0FN21</accession>
<dbReference type="PANTHER" id="PTHR43155:SF2">
    <property type="entry name" value="CYCLIC DI-GMP PHOSPHODIESTERASE PA4108"/>
    <property type="match status" value="1"/>
</dbReference>
<dbReference type="Gene3D" id="3.30.70.270">
    <property type="match status" value="1"/>
</dbReference>
<evidence type="ECO:0000313" key="5">
    <source>
        <dbReference type="Proteomes" id="UP000014155"/>
    </source>
</evidence>
<keyword evidence="1" id="KW-0175">Coiled coil</keyword>
<sequence>MYTNEGKVNIGSSIEQIMDLLMKMNSEYANLTSKVQSLENRLAAVSVLIDINEYMGNILSFSDIISYLKDVIAGVLGLNCKIYTPAEISLMELNPKYLINNELYLPDVKEAGDEIFGYSSGCLGILNLSKRGHIYGYLVIHHERPDMIDNDKKELLQLIKSQICIYFENADLFAKVRDSAERDGLTGLYNRLFLSQLLDDWKNKMSDINGAIILDIDNFKLINDRYGHLNGDKVINMLVKAIKDSIENLPVLAIRYGGEEFLLLTKNMENTDILNVAENIRKEFNSLNFQESSLSVSVGVSILGQSCKVTDHMELIRTADSALYIAKKIGKNTVVLSDEDSQLFENVSFDITKYLSKYNRFNTVGGIYRINFSSTRLISNEEYSRLRRCIASCFREYDNIYDSVSLAFVVLSDNEIPLELMREKIKKALARAKFDFLTFDMFSHSDAYREIMLHSERVAAICTSLAEAYGLSEEECSKVRLAAANHDVGKLYIDPGILNKPGKLTPEEFKKVKMHAFYSYQYAQSRENLKEVSDYILYHHEYLDGSGYFKKTDIPLFSQIIVVADIFDALTENRCYRKAFTRKEAIEIMEKEHYKFDKKIFELLKQMHIYI</sequence>
<dbReference type="AlphaFoldDB" id="S0FN21"/>
<dbReference type="SUPFAM" id="SSF55781">
    <property type="entry name" value="GAF domain-like"/>
    <property type="match status" value="1"/>
</dbReference>
<dbReference type="eggNOG" id="COG3706">
    <property type="taxonomic scope" value="Bacteria"/>
</dbReference>
<dbReference type="RefSeq" id="WP_004629494.1">
    <property type="nucleotide sequence ID" value="NZ_AORV01000062.1"/>
</dbReference>
<dbReference type="InterPro" id="IPR003607">
    <property type="entry name" value="HD/PDEase_dom"/>
</dbReference>
<dbReference type="CDD" id="cd01949">
    <property type="entry name" value="GGDEF"/>
    <property type="match status" value="1"/>
</dbReference>
<dbReference type="SMART" id="SM00471">
    <property type="entry name" value="HDc"/>
    <property type="match status" value="1"/>
</dbReference>
<keyword evidence="5" id="KW-1185">Reference proteome</keyword>
<organism evidence="4 5">
    <name type="scientific">Ruminiclostridium cellobioparum subsp. termitidis CT1112</name>
    <dbReference type="NCBI Taxonomy" id="1195236"/>
    <lineage>
        <taxon>Bacteria</taxon>
        <taxon>Bacillati</taxon>
        <taxon>Bacillota</taxon>
        <taxon>Clostridia</taxon>
        <taxon>Eubacteriales</taxon>
        <taxon>Oscillospiraceae</taxon>
        <taxon>Ruminiclostridium</taxon>
    </lineage>
</organism>
<dbReference type="SUPFAM" id="SSF109604">
    <property type="entry name" value="HD-domain/PDEase-like"/>
    <property type="match status" value="1"/>
</dbReference>
<dbReference type="STRING" id="1195236.CTER_4440"/>
<dbReference type="EMBL" id="AORV01000062">
    <property type="protein sequence ID" value="EMS69873.1"/>
    <property type="molecule type" value="Genomic_DNA"/>
</dbReference>
<dbReference type="InterPro" id="IPR037522">
    <property type="entry name" value="HD_GYP_dom"/>
</dbReference>
<dbReference type="PROSITE" id="PS51832">
    <property type="entry name" value="HD_GYP"/>
    <property type="match status" value="1"/>
</dbReference>
<comment type="caution">
    <text evidence="4">The sequence shown here is derived from an EMBL/GenBank/DDBJ whole genome shotgun (WGS) entry which is preliminary data.</text>
</comment>
<dbReference type="InterPro" id="IPR043128">
    <property type="entry name" value="Rev_trsase/Diguanyl_cyclase"/>
</dbReference>
<dbReference type="CDD" id="cd00077">
    <property type="entry name" value="HDc"/>
    <property type="match status" value="1"/>
</dbReference>
<evidence type="ECO:0000259" key="2">
    <source>
        <dbReference type="PROSITE" id="PS50887"/>
    </source>
</evidence>
<dbReference type="Pfam" id="PF00990">
    <property type="entry name" value="GGDEF"/>
    <property type="match status" value="1"/>
</dbReference>
<gene>
    <name evidence="4" type="ORF">CTER_4440</name>
</gene>
<protein>
    <submittedName>
        <fullName evidence="4">Diguanylate cyclase (GGDEF) domain-containing protein</fullName>
    </submittedName>
</protein>